<dbReference type="Pfam" id="PF00691">
    <property type="entry name" value="OmpA"/>
    <property type="match status" value="1"/>
</dbReference>
<dbReference type="AlphaFoldDB" id="A0AAN0MA38"/>
<dbReference type="InterPro" id="IPR006665">
    <property type="entry name" value="OmpA-like"/>
</dbReference>
<protein>
    <submittedName>
        <fullName evidence="5">Substrate-binding domain-containing protein</fullName>
    </submittedName>
</protein>
<dbReference type="PANTHER" id="PTHR30570:SF1">
    <property type="entry name" value="PHOSPHATE-BINDING PROTEIN PSTS"/>
    <property type="match status" value="1"/>
</dbReference>
<dbReference type="CDD" id="cd07185">
    <property type="entry name" value="OmpA_C-like"/>
    <property type="match status" value="1"/>
</dbReference>
<dbReference type="SUPFAM" id="SSF53850">
    <property type="entry name" value="Periplasmic binding protein-like II"/>
    <property type="match status" value="1"/>
</dbReference>
<feature type="domain" description="OmpA-like" evidence="4">
    <location>
        <begin position="408"/>
        <end position="529"/>
    </location>
</feature>
<gene>
    <name evidence="5" type="ORF">AABB31_21655</name>
</gene>
<keyword evidence="2" id="KW-0472">Membrane</keyword>
<reference evidence="5 6" key="2">
    <citation type="submission" date="2024-08" db="EMBL/GenBank/DDBJ databases">
        <title>Phylogenomic analyses of a clade within the roseobacter group suggest taxonomic reassignments of species of the genera Aestuariivita, Citreicella, Loktanella, Nautella, Pelagibaca, Ruegeria, Thalassobius, Thiobacimonas and Tropicibacter, and the proposal o.</title>
        <authorList>
            <person name="Jeon C.O."/>
        </authorList>
    </citation>
    <scope>NUCLEOTIDE SEQUENCE [LARGE SCALE GENOMIC DNA]</scope>
    <source>
        <strain evidence="5 6">SS1-5</strain>
    </source>
</reference>
<dbReference type="GO" id="GO:0016020">
    <property type="term" value="C:membrane"/>
    <property type="evidence" value="ECO:0007669"/>
    <property type="project" value="UniProtKB-UniRule"/>
</dbReference>
<evidence type="ECO:0000256" key="1">
    <source>
        <dbReference type="ARBA" id="ARBA00022729"/>
    </source>
</evidence>
<evidence type="ECO:0000313" key="5">
    <source>
        <dbReference type="EMBL" id="WZU67494.2"/>
    </source>
</evidence>
<keyword evidence="1 3" id="KW-0732">Signal</keyword>
<dbReference type="InterPro" id="IPR050811">
    <property type="entry name" value="Phosphate_ABC_transporter"/>
</dbReference>
<dbReference type="PANTHER" id="PTHR30570">
    <property type="entry name" value="PERIPLASMIC PHOSPHATE BINDING COMPONENT OF PHOSPHATE ABC TRANSPORTER"/>
    <property type="match status" value="1"/>
</dbReference>
<dbReference type="InterPro" id="IPR036737">
    <property type="entry name" value="OmpA-like_sf"/>
</dbReference>
<evidence type="ECO:0000313" key="6">
    <source>
        <dbReference type="Proteomes" id="UP001470809"/>
    </source>
</evidence>
<dbReference type="KEGG" id="yrh:AABB31_21655"/>
<organism evidence="5 6">
    <name type="scientific">Yoonia rhodophyticola</name>
    <dbReference type="NCBI Taxonomy" id="3137370"/>
    <lineage>
        <taxon>Bacteria</taxon>
        <taxon>Pseudomonadati</taxon>
        <taxon>Pseudomonadota</taxon>
        <taxon>Alphaproteobacteria</taxon>
        <taxon>Rhodobacterales</taxon>
        <taxon>Paracoccaceae</taxon>
        <taxon>Yoonia</taxon>
    </lineage>
</organism>
<dbReference type="PROSITE" id="PS51123">
    <property type="entry name" value="OMPA_2"/>
    <property type="match status" value="1"/>
</dbReference>
<dbReference type="EMBL" id="CP151767">
    <property type="protein sequence ID" value="WZU67494.2"/>
    <property type="molecule type" value="Genomic_DNA"/>
</dbReference>
<dbReference type="CDD" id="cd13566">
    <property type="entry name" value="PBP2_phosphate"/>
    <property type="match status" value="1"/>
</dbReference>
<dbReference type="RefSeq" id="WP_373635113.1">
    <property type="nucleotide sequence ID" value="NZ_CP151767.2"/>
</dbReference>
<dbReference type="Pfam" id="PF12849">
    <property type="entry name" value="PBP_like_2"/>
    <property type="match status" value="1"/>
</dbReference>
<evidence type="ECO:0000259" key="4">
    <source>
        <dbReference type="PROSITE" id="PS51123"/>
    </source>
</evidence>
<reference evidence="6" key="1">
    <citation type="submission" date="2024-04" db="EMBL/GenBank/DDBJ databases">
        <title>Phylogenomic analyses of a clade within the roseobacter group suggest taxonomic reassignments of species of the genera Aestuariivita, Citreicella, Loktanella, Nautella, Pelagibaca, Ruegeria, Thalassobius, Thiobacimonas and Tropicibacter, and the proposal o.</title>
        <authorList>
            <person name="Jeon C.O."/>
        </authorList>
    </citation>
    <scope>NUCLEOTIDE SEQUENCE [LARGE SCALE GENOMIC DNA]</scope>
    <source>
        <strain evidence="6">SS1-5</strain>
    </source>
</reference>
<name>A0AAN0MA38_9RHOB</name>
<evidence type="ECO:0000256" key="2">
    <source>
        <dbReference type="PROSITE-ProRule" id="PRU00473"/>
    </source>
</evidence>
<proteinExistence type="predicted"/>
<accession>A0AAN0MA38</accession>
<feature type="signal peptide" evidence="3">
    <location>
        <begin position="1"/>
        <end position="26"/>
    </location>
</feature>
<dbReference type="Gene3D" id="3.30.1330.60">
    <property type="entry name" value="OmpA-like domain"/>
    <property type="match status" value="1"/>
</dbReference>
<sequence>MAFEVVEKHRNLVSAVALAAALIAPAAVGAGEVTLKSEDGTVNLVGEFVEFVDNNYVIRTGLGDLRISAARVRCEGESCPEFNVVDADLQFAGSDTVGEGVMPLLLSGYAAFLGAEATVTATDNDGEILAELIGDEGFGDPMGSYLVTSTGSSDAFRTLLSKSAEIGMASRRIRPDEARALRDNGAGNMIDPAQEHIIAVDSLVVITNPANEVNSLTTEQLRGIYNSEITNWSEVGGNDAPINVYGRPEGSGTRGVFESRLFGDETPTPPANIQIADSNNDMAAMVNNDENAIGFVGYAFQRGAQPVTLVNECGLTTRPDAFSARTEEYPLQRFLYLYNREDNTSETAQDFIDYALSAEADEVIAKAGFIDLGIDRRAMSLEGARGKQLLNPDADPYEGGFMREMMAQMIDFDRLSSTFRFRTGSQRLDPRGLLNLERLANYLEQQPEGTKIMFVGFTDDVGAFDSNRDLSVSRADQVMRTLQDFAGDRLGGVEMATAGFGEIAPVACNSTENGRAINRRVEVWIQASQG</sequence>
<keyword evidence="6" id="KW-1185">Reference proteome</keyword>
<dbReference type="Gene3D" id="3.40.190.10">
    <property type="entry name" value="Periplasmic binding protein-like II"/>
    <property type="match status" value="2"/>
</dbReference>
<dbReference type="SUPFAM" id="SSF103088">
    <property type="entry name" value="OmpA-like"/>
    <property type="match status" value="1"/>
</dbReference>
<evidence type="ECO:0000256" key="3">
    <source>
        <dbReference type="SAM" id="SignalP"/>
    </source>
</evidence>
<dbReference type="InterPro" id="IPR024370">
    <property type="entry name" value="PBP_domain"/>
</dbReference>
<feature type="chain" id="PRO_5047118545" evidence="3">
    <location>
        <begin position="27"/>
        <end position="530"/>
    </location>
</feature>
<dbReference type="Proteomes" id="UP001470809">
    <property type="component" value="Chromosome"/>
</dbReference>